<evidence type="ECO:0008006" key="3">
    <source>
        <dbReference type="Google" id="ProtNLM"/>
    </source>
</evidence>
<protein>
    <recommendedName>
        <fullName evidence="3">2',3'-cyclic-nucleotide 3'-phosphodiesterase</fullName>
    </recommendedName>
</protein>
<keyword evidence="2" id="KW-1185">Reference proteome</keyword>
<dbReference type="InterPro" id="IPR009097">
    <property type="entry name" value="Cyclic_Pdiesterase"/>
</dbReference>
<proteinExistence type="predicted"/>
<name>A0AAE0TTU7_9PEZI</name>
<dbReference type="AlphaFoldDB" id="A0AAE0TTU7"/>
<dbReference type="Gene3D" id="3.90.1140.10">
    <property type="entry name" value="Cyclic phosphodiesterase"/>
    <property type="match status" value="1"/>
</dbReference>
<dbReference type="GO" id="GO:0004113">
    <property type="term" value="F:2',3'-cyclic-nucleotide 3'-phosphodiesterase activity"/>
    <property type="evidence" value="ECO:0007669"/>
    <property type="project" value="TreeGrafter"/>
</dbReference>
<reference evidence="1" key="1">
    <citation type="submission" date="2023-07" db="EMBL/GenBank/DDBJ databases">
        <title>Black Yeasts Isolated from many extreme environments.</title>
        <authorList>
            <person name="Coleine C."/>
            <person name="Stajich J.E."/>
            <person name="Selbmann L."/>
        </authorList>
    </citation>
    <scope>NUCLEOTIDE SEQUENCE</scope>
    <source>
        <strain evidence="1">CCFEE 5485</strain>
    </source>
</reference>
<evidence type="ECO:0000313" key="1">
    <source>
        <dbReference type="EMBL" id="KAK3672244.1"/>
    </source>
</evidence>
<evidence type="ECO:0000313" key="2">
    <source>
        <dbReference type="Proteomes" id="UP001274830"/>
    </source>
</evidence>
<dbReference type="InterPro" id="IPR012386">
    <property type="entry name" value="Cyclic-nucl_3Pdiesterase"/>
</dbReference>
<dbReference type="Pfam" id="PF07823">
    <property type="entry name" value="CPDase"/>
    <property type="match status" value="1"/>
</dbReference>
<organism evidence="1 2">
    <name type="scientific">Recurvomyces mirabilis</name>
    <dbReference type="NCBI Taxonomy" id="574656"/>
    <lineage>
        <taxon>Eukaryota</taxon>
        <taxon>Fungi</taxon>
        <taxon>Dikarya</taxon>
        <taxon>Ascomycota</taxon>
        <taxon>Pezizomycotina</taxon>
        <taxon>Dothideomycetes</taxon>
        <taxon>Dothideomycetidae</taxon>
        <taxon>Mycosphaerellales</taxon>
        <taxon>Teratosphaeriaceae</taxon>
        <taxon>Recurvomyces</taxon>
    </lineage>
</organism>
<gene>
    <name evidence="1" type="ORF">LTR78_007784</name>
</gene>
<comment type="caution">
    <text evidence="1">The sequence shown here is derived from an EMBL/GenBank/DDBJ whole genome shotgun (WGS) entry which is preliminary data.</text>
</comment>
<accession>A0AAE0TTU7</accession>
<dbReference type="SUPFAM" id="SSF55144">
    <property type="entry name" value="LigT-like"/>
    <property type="match status" value="1"/>
</dbReference>
<sequence length="188" mass="21228">MPGSSLWLLPLPDSELYKTIQNLILQDVPAVYHDAAPPQFTPHITLTSDTISDQEDPQDWLDNITLPESLRDLQVNIKQLDAGNVFFQSLIMKCENSMELCELAVHCRVAGVKDTDAKAAETSGISREEVLGKFDDVKAKIKDVKKRLPGCRKATGAEIWLVPTFKTIDQWKPVARRRVEGVSWQWRT</sequence>
<dbReference type="PANTHER" id="PTHR28141:SF1">
    <property type="entry name" value="2',3'-CYCLIC-NUCLEOTIDE 3'-PHOSPHODIESTERASE"/>
    <property type="match status" value="1"/>
</dbReference>
<dbReference type="GO" id="GO:0009187">
    <property type="term" value="P:cyclic nucleotide metabolic process"/>
    <property type="evidence" value="ECO:0007669"/>
    <property type="project" value="TreeGrafter"/>
</dbReference>
<dbReference type="PANTHER" id="PTHR28141">
    <property type="entry name" value="2',3'-CYCLIC-NUCLEOTIDE 3'-PHOSPHODIESTERASE"/>
    <property type="match status" value="1"/>
</dbReference>
<dbReference type="Proteomes" id="UP001274830">
    <property type="component" value="Unassembled WGS sequence"/>
</dbReference>
<dbReference type="EMBL" id="JAUTXT010000034">
    <property type="protein sequence ID" value="KAK3672244.1"/>
    <property type="molecule type" value="Genomic_DNA"/>
</dbReference>